<reference evidence="3 4" key="1">
    <citation type="submission" date="2022-07" db="EMBL/GenBank/DDBJ databases">
        <authorList>
            <person name="Xamxidin M."/>
            <person name="Wu M."/>
        </authorList>
    </citation>
    <scope>NUCLEOTIDE SEQUENCE [LARGE SCALE GENOMIC DNA]</scope>
    <source>
        <strain evidence="3 4">NBRC 111650</strain>
    </source>
</reference>
<dbReference type="RefSeq" id="WP_256763758.1">
    <property type="nucleotide sequence ID" value="NZ_JANIGO010000002.1"/>
</dbReference>
<comment type="caution">
    <text evidence="3">The sequence shown here is derived from an EMBL/GenBank/DDBJ whole genome shotgun (WGS) entry which is preliminary data.</text>
</comment>
<dbReference type="Proteomes" id="UP001204142">
    <property type="component" value="Unassembled WGS sequence"/>
</dbReference>
<dbReference type="InterPro" id="IPR016155">
    <property type="entry name" value="Mopterin_synth/thiamin_S_b"/>
</dbReference>
<dbReference type="InterPro" id="IPR037021">
    <property type="entry name" value="RnfH_sf"/>
</dbReference>
<evidence type="ECO:0000313" key="3">
    <source>
        <dbReference type="EMBL" id="MCQ8896013.1"/>
    </source>
</evidence>
<evidence type="ECO:0000256" key="1">
    <source>
        <dbReference type="ARBA" id="ARBA00010645"/>
    </source>
</evidence>
<keyword evidence="4" id="KW-1185">Reference proteome</keyword>
<accession>A0ABT1WER9</accession>
<gene>
    <name evidence="3" type="ORF">NQT62_06130</name>
</gene>
<dbReference type="Gene3D" id="3.10.20.280">
    <property type="entry name" value="RnfH-like"/>
    <property type="match status" value="1"/>
</dbReference>
<proteinExistence type="inferred from homology"/>
<comment type="similarity">
    <text evidence="1">Belongs to the UPF0125 (RnfH) family.</text>
</comment>
<evidence type="ECO:0000313" key="4">
    <source>
        <dbReference type="Proteomes" id="UP001204142"/>
    </source>
</evidence>
<evidence type="ECO:0000256" key="2">
    <source>
        <dbReference type="SAM" id="MobiDB-lite"/>
    </source>
</evidence>
<dbReference type="EMBL" id="JANIGO010000002">
    <property type="protein sequence ID" value="MCQ8896013.1"/>
    <property type="molecule type" value="Genomic_DNA"/>
</dbReference>
<dbReference type="InterPro" id="IPR005346">
    <property type="entry name" value="RnfH"/>
</dbReference>
<protein>
    <submittedName>
        <fullName evidence="3">RnfH family protein</fullName>
    </submittedName>
</protein>
<organism evidence="3 4">
    <name type="scientific">Limnobacter humi</name>
    <dbReference type="NCBI Taxonomy" id="1778671"/>
    <lineage>
        <taxon>Bacteria</taxon>
        <taxon>Pseudomonadati</taxon>
        <taxon>Pseudomonadota</taxon>
        <taxon>Betaproteobacteria</taxon>
        <taxon>Burkholderiales</taxon>
        <taxon>Burkholderiaceae</taxon>
        <taxon>Limnobacter</taxon>
    </lineage>
</organism>
<name>A0ABT1WER9_9BURK</name>
<dbReference type="SUPFAM" id="SSF54285">
    <property type="entry name" value="MoaD/ThiS"/>
    <property type="match status" value="1"/>
</dbReference>
<sequence length="114" mass="12672">MRVTWIELKQDDGGLLNRPPEALNVPTGCTVSQALRFLGMASETIETLLGARAVSVYGVYASSDTVLYPDDRLEILDALRFNPMDSRRRRAEHKARLGEAKPGRRSKKQAGFPV</sequence>
<feature type="region of interest" description="Disordered" evidence="2">
    <location>
        <begin position="87"/>
        <end position="114"/>
    </location>
</feature>
<dbReference type="Pfam" id="PF03658">
    <property type="entry name" value="Ub-RnfH"/>
    <property type="match status" value="1"/>
</dbReference>